<dbReference type="Gene3D" id="1.10.10.10">
    <property type="entry name" value="Winged helix-like DNA-binding domain superfamily/Winged helix DNA-binding domain"/>
    <property type="match status" value="1"/>
</dbReference>
<feature type="modified residue" description="4-aspartylphosphate" evidence="6">
    <location>
        <position position="54"/>
    </location>
</feature>
<dbReference type="FunFam" id="3.40.50.2300:FF:000001">
    <property type="entry name" value="DNA-binding response regulator PhoB"/>
    <property type="match status" value="1"/>
</dbReference>
<dbReference type="STRING" id="1566387.QV13_24675"/>
<reference evidence="10 11" key="1">
    <citation type="submission" date="2016-08" db="EMBL/GenBank/DDBJ databases">
        <title>Whole genome sequence of Mesorhizobium sp. strain UASWS1009 isolated from industrial sewage.</title>
        <authorList>
            <person name="Crovadore J."/>
            <person name="Calmin G."/>
            <person name="Chablais R."/>
            <person name="Cochard B."/>
            <person name="Lefort F."/>
        </authorList>
    </citation>
    <scope>NUCLEOTIDE SEQUENCE [LARGE SCALE GENOMIC DNA]</scope>
    <source>
        <strain evidence="10 11">UASWS1009</strain>
    </source>
</reference>
<dbReference type="PANTHER" id="PTHR48111">
    <property type="entry name" value="REGULATOR OF RPOS"/>
    <property type="match status" value="1"/>
</dbReference>
<dbReference type="Gene3D" id="6.10.250.690">
    <property type="match status" value="1"/>
</dbReference>
<dbReference type="InterPro" id="IPR039420">
    <property type="entry name" value="WalR-like"/>
</dbReference>
<dbReference type="PROSITE" id="PS51755">
    <property type="entry name" value="OMPR_PHOB"/>
    <property type="match status" value="1"/>
</dbReference>
<dbReference type="Proteomes" id="UP000094412">
    <property type="component" value="Unassembled WGS sequence"/>
</dbReference>
<evidence type="ECO:0000256" key="7">
    <source>
        <dbReference type="PROSITE-ProRule" id="PRU01091"/>
    </source>
</evidence>
<dbReference type="InterPro" id="IPR011006">
    <property type="entry name" value="CheY-like_superfamily"/>
</dbReference>
<dbReference type="GO" id="GO:0000976">
    <property type="term" value="F:transcription cis-regulatory region binding"/>
    <property type="evidence" value="ECO:0007669"/>
    <property type="project" value="TreeGrafter"/>
</dbReference>
<proteinExistence type="predicted"/>
<evidence type="ECO:0000313" key="10">
    <source>
        <dbReference type="EMBL" id="OCX12785.1"/>
    </source>
</evidence>
<dbReference type="InterPro" id="IPR001789">
    <property type="entry name" value="Sig_transdc_resp-reg_receiver"/>
</dbReference>
<evidence type="ECO:0000256" key="6">
    <source>
        <dbReference type="PROSITE-ProRule" id="PRU00169"/>
    </source>
</evidence>
<keyword evidence="5" id="KW-0804">Transcription</keyword>
<dbReference type="GO" id="GO:0000156">
    <property type="term" value="F:phosphorelay response regulator activity"/>
    <property type="evidence" value="ECO:0007669"/>
    <property type="project" value="TreeGrafter"/>
</dbReference>
<evidence type="ECO:0000313" key="11">
    <source>
        <dbReference type="Proteomes" id="UP000094412"/>
    </source>
</evidence>
<keyword evidence="11" id="KW-1185">Reference proteome</keyword>
<organism evidence="10 11">
    <name type="scientific">Mesorhizobium hungaricum</name>
    <dbReference type="NCBI Taxonomy" id="1566387"/>
    <lineage>
        <taxon>Bacteria</taxon>
        <taxon>Pseudomonadati</taxon>
        <taxon>Pseudomonadota</taxon>
        <taxon>Alphaproteobacteria</taxon>
        <taxon>Hyphomicrobiales</taxon>
        <taxon>Phyllobacteriaceae</taxon>
        <taxon>Mesorhizobium</taxon>
    </lineage>
</organism>
<dbReference type="InterPro" id="IPR001867">
    <property type="entry name" value="OmpR/PhoB-type_DNA-bd"/>
</dbReference>
<evidence type="ECO:0000256" key="3">
    <source>
        <dbReference type="ARBA" id="ARBA00023015"/>
    </source>
</evidence>
<comment type="caution">
    <text evidence="10">The sequence shown here is derived from an EMBL/GenBank/DDBJ whole genome shotgun (WGS) entry which is preliminary data.</text>
</comment>
<dbReference type="CDD" id="cd17574">
    <property type="entry name" value="REC_OmpR"/>
    <property type="match status" value="1"/>
</dbReference>
<dbReference type="PANTHER" id="PTHR48111:SF59">
    <property type="entry name" value="TRANSCRIPTIONAL REGULATORY PROTEIN BAER"/>
    <property type="match status" value="1"/>
</dbReference>
<evidence type="ECO:0000256" key="4">
    <source>
        <dbReference type="ARBA" id="ARBA00023125"/>
    </source>
</evidence>
<dbReference type="GO" id="GO:0006355">
    <property type="term" value="P:regulation of DNA-templated transcription"/>
    <property type="evidence" value="ECO:0007669"/>
    <property type="project" value="InterPro"/>
</dbReference>
<evidence type="ECO:0000256" key="1">
    <source>
        <dbReference type="ARBA" id="ARBA00022553"/>
    </source>
</evidence>
<keyword evidence="1 6" id="KW-0597">Phosphoprotein</keyword>
<keyword evidence="4 7" id="KW-0238">DNA-binding</keyword>
<dbReference type="PROSITE" id="PS50110">
    <property type="entry name" value="RESPONSE_REGULATORY"/>
    <property type="match status" value="1"/>
</dbReference>
<dbReference type="RefSeq" id="WP_024924195.1">
    <property type="nucleotide sequence ID" value="NZ_MDEO01000036.1"/>
</dbReference>
<dbReference type="AlphaFoldDB" id="A0A1C2DDN1"/>
<dbReference type="SMART" id="SM00448">
    <property type="entry name" value="REC"/>
    <property type="match status" value="1"/>
</dbReference>
<dbReference type="SMART" id="SM00862">
    <property type="entry name" value="Trans_reg_C"/>
    <property type="match status" value="1"/>
</dbReference>
<dbReference type="GO" id="GO:0032993">
    <property type="term" value="C:protein-DNA complex"/>
    <property type="evidence" value="ECO:0007669"/>
    <property type="project" value="TreeGrafter"/>
</dbReference>
<protein>
    <submittedName>
        <fullName evidence="10">DNA-binding response regulator</fullName>
    </submittedName>
</protein>
<evidence type="ECO:0000259" key="8">
    <source>
        <dbReference type="PROSITE" id="PS50110"/>
    </source>
</evidence>
<dbReference type="Pfam" id="PF00486">
    <property type="entry name" value="Trans_reg_C"/>
    <property type="match status" value="1"/>
</dbReference>
<dbReference type="Pfam" id="PF00072">
    <property type="entry name" value="Response_reg"/>
    <property type="match status" value="1"/>
</dbReference>
<feature type="domain" description="OmpR/PhoB-type" evidence="9">
    <location>
        <begin position="127"/>
        <end position="228"/>
    </location>
</feature>
<dbReference type="SUPFAM" id="SSF52172">
    <property type="entry name" value="CheY-like"/>
    <property type="match status" value="1"/>
</dbReference>
<sequence length="230" mass="25306">MDKGLILIVEDEPRIAEILEAYLAREGFRTVTAANGDIALSHHAMLSPDLVLLDVRIPRVDGFEVLARIRQDAATPVIMVTALAEDIDRLSGLRLGADDYVVKPFNPHEVVARVNAVLRRSRAAGASRMLRFAPVEVDVDAHAAFVAVEAGRQSLPLTLSEFRIVAYMIRRPTHAFGRADILDACLPENDALAKTVDTHIANLRRKFENAGAWGFFQAVRGIGYRFAAPK</sequence>
<evidence type="ECO:0000256" key="5">
    <source>
        <dbReference type="ARBA" id="ARBA00023163"/>
    </source>
</evidence>
<dbReference type="InterPro" id="IPR016032">
    <property type="entry name" value="Sig_transdc_resp-reg_C-effctor"/>
</dbReference>
<dbReference type="OrthoDB" id="9801602at2"/>
<name>A0A1C2DDN1_9HYPH</name>
<keyword evidence="2" id="KW-0902">Two-component regulatory system</keyword>
<keyword evidence="3" id="KW-0805">Transcription regulation</keyword>
<dbReference type="Gene3D" id="3.40.50.2300">
    <property type="match status" value="1"/>
</dbReference>
<accession>A0A1C2DDN1</accession>
<dbReference type="InterPro" id="IPR036388">
    <property type="entry name" value="WH-like_DNA-bd_sf"/>
</dbReference>
<feature type="DNA-binding region" description="OmpR/PhoB-type" evidence="7">
    <location>
        <begin position="127"/>
        <end position="228"/>
    </location>
</feature>
<evidence type="ECO:0000256" key="2">
    <source>
        <dbReference type="ARBA" id="ARBA00023012"/>
    </source>
</evidence>
<evidence type="ECO:0000259" key="9">
    <source>
        <dbReference type="PROSITE" id="PS51755"/>
    </source>
</evidence>
<dbReference type="EMBL" id="MDEO01000036">
    <property type="protein sequence ID" value="OCX12785.1"/>
    <property type="molecule type" value="Genomic_DNA"/>
</dbReference>
<gene>
    <name evidence="10" type="ORF">QV13_24675</name>
</gene>
<feature type="domain" description="Response regulatory" evidence="8">
    <location>
        <begin position="5"/>
        <end position="118"/>
    </location>
</feature>
<dbReference type="GO" id="GO:0005829">
    <property type="term" value="C:cytosol"/>
    <property type="evidence" value="ECO:0007669"/>
    <property type="project" value="TreeGrafter"/>
</dbReference>
<dbReference type="CDD" id="cd00383">
    <property type="entry name" value="trans_reg_C"/>
    <property type="match status" value="1"/>
</dbReference>
<dbReference type="SUPFAM" id="SSF46894">
    <property type="entry name" value="C-terminal effector domain of the bipartite response regulators"/>
    <property type="match status" value="1"/>
</dbReference>